<evidence type="ECO:0000313" key="6">
    <source>
        <dbReference type="Proteomes" id="UP001300692"/>
    </source>
</evidence>
<dbReference type="Proteomes" id="UP001300692">
    <property type="component" value="Unassembled WGS sequence"/>
</dbReference>
<dbReference type="InterPro" id="IPR028082">
    <property type="entry name" value="Peripla_BP_I"/>
</dbReference>
<dbReference type="CDD" id="cd01392">
    <property type="entry name" value="HTH_LacI"/>
    <property type="match status" value="1"/>
</dbReference>
<dbReference type="InterPro" id="IPR010982">
    <property type="entry name" value="Lambda_DNA-bd_dom_sf"/>
</dbReference>
<dbReference type="PROSITE" id="PS50932">
    <property type="entry name" value="HTH_LACI_2"/>
    <property type="match status" value="1"/>
</dbReference>
<dbReference type="Pfam" id="PF00356">
    <property type="entry name" value="LacI"/>
    <property type="match status" value="1"/>
</dbReference>
<sequence length="352" mass="39892">MTDNNNIRIKDIAKLAGVSVGTVDRVIHKRGKVSEEVKEKIEKVLSETGYKPNLLARTLGSKKGIKIAVIMPNPEQDEYWALAFTGITQSLEDWSQYNLQIDNHFFDLFDSSSFREAAENALSQTPDGLVCAPIFHKETLEFFSQQNQDNIPYVLCNTFIKELSPISFIGQDLYQSGRLAGELISIGGTDKSHVAILHIQENIENSMHLKAKEQGLRDILEPKYEISSHDIKKMDPALIREQIEQILIDENLGGIFVSTSSALHEVASILENMGRSDIRLIGYDLLEKNLSYLKRGVINFLINQNPKRMTLTGIGHLSNHLLFQKELPENELFPLEIISRENMETYLNSRIH</sequence>
<organism evidence="5 6">
    <name type="scientific">Reichenbachiella ulvae</name>
    <dbReference type="NCBI Taxonomy" id="2980104"/>
    <lineage>
        <taxon>Bacteria</taxon>
        <taxon>Pseudomonadati</taxon>
        <taxon>Bacteroidota</taxon>
        <taxon>Cytophagia</taxon>
        <taxon>Cytophagales</taxon>
        <taxon>Reichenbachiellaceae</taxon>
        <taxon>Reichenbachiella</taxon>
    </lineage>
</organism>
<proteinExistence type="predicted"/>
<dbReference type="Pfam" id="PF13407">
    <property type="entry name" value="Peripla_BP_4"/>
    <property type="match status" value="1"/>
</dbReference>
<dbReference type="PANTHER" id="PTHR30146:SF144">
    <property type="entry name" value="LACI-FAMILY TRANSCRIPTION REGULATOR"/>
    <property type="match status" value="1"/>
</dbReference>
<comment type="caution">
    <text evidence="5">The sequence shown here is derived from an EMBL/GenBank/DDBJ whole genome shotgun (WGS) entry which is preliminary data.</text>
</comment>
<evidence type="ECO:0000256" key="2">
    <source>
        <dbReference type="ARBA" id="ARBA00023125"/>
    </source>
</evidence>
<dbReference type="Gene3D" id="1.10.260.40">
    <property type="entry name" value="lambda repressor-like DNA-binding domains"/>
    <property type="match status" value="1"/>
</dbReference>
<gene>
    <name evidence="5" type="ORF">N7U62_18930</name>
</gene>
<evidence type="ECO:0000313" key="5">
    <source>
        <dbReference type="EMBL" id="MCV9388762.1"/>
    </source>
</evidence>
<protein>
    <submittedName>
        <fullName evidence="5">LacI family transcriptional regulator</fullName>
    </submittedName>
</protein>
<dbReference type="PANTHER" id="PTHR30146">
    <property type="entry name" value="LACI-RELATED TRANSCRIPTIONAL REPRESSOR"/>
    <property type="match status" value="1"/>
</dbReference>
<dbReference type="SUPFAM" id="SSF47413">
    <property type="entry name" value="lambda repressor-like DNA-binding domains"/>
    <property type="match status" value="1"/>
</dbReference>
<accession>A0ABT3CYR5</accession>
<keyword evidence="2" id="KW-0238">DNA-binding</keyword>
<keyword evidence="3" id="KW-0804">Transcription</keyword>
<evidence type="ECO:0000256" key="1">
    <source>
        <dbReference type="ARBA" id="ARBA00023015"/>
    </source>
</evidence>
<dbReference type="PROSITE" id="PS00356">
    <property type="entry name" value="HTH_LACI_1"/>
    <property type="match status" value="1"/>
</dbReference>
<dbReference type="SUPFAM" id="SSF53822">
    <property type="entry name" value="Periplasmic binding protein-like I"/>
    <property type="match status" value="1"/>
</dbReference>
<name>A0ABT3CYR5_9BACT</name>
<dbReference type="InterPro" id="IPR000843">
    <property type="entry name" value="HTH_LacI"/>
</dbReference>
<feature type="domain" description="HTH lacI-type" evidence="4">
    <location>
        <begin position="7"/>
        <end position="61"/>
    </location>
</feature>
<dbReference type="SMART" id="SM00354">
    <property type="entry name" value="HTH_LACI"/>
    <property type="match status" value="1"/>
</dbReference>
<dbReference type="RefSeq" id="WP_264139655.1">
    <property type="nucleotide sequence ID" value="NZ_JAOYOD010000001.1"/>
</dbReference>
<keyword evidence="6" id="KW-1185">Reference proteome</keyword>
<evidence type="ECO:0000256" key="3">
    <source>
        <dbReference type="ARBA" id="ARBA00023163"/>
    </source>
</evidence>
<dbReference type="Gene3D" id="3.40.50.2300">
    <property type="match status" value="2"/>
</dbReference>
<dbReference type="EMBL" id="JAOYOD010000001">
    <property type="protein sequence ID" value="MCV9388762.1"/>
    <property type="molecule type" value="Genomic_DNA"/>
</dbReference>
<keyword evidence="1" id="KW-0805">Transcription regulation</keyword>
<dbReference type="InterPro" id="IPR025997">
    <property type="entry name" value="SBP_2_dom"/>
</dbReference>
<reference evidence="5 6" key="1">
    <citation type="submission" date="2022-10" db="EMBL/GenBank/DDBJ databases">
        <title>Comparative genomics and taxonomic characterization of three novel marine species of genus Reichenbachiella exhibiting antioxidant and polysaccharide degradation activities.</title>
        <authorList>
            <person name="Muhammad N."/>
            <person name="Lee Y.-J."/>
            <person name="Ko J."/>
            <person name="Kim S.-G."/>
        </authorList>
    </citation>
    <scope>NUCLEOTIDE SEQUENCE [LARGE SCALE GENOMIC DNA]</scope>
    <source>
        <strain evidence="5 6">ABR2-5</strain>
    </source>
</reference>
<evidence type="ECO:0000259" key="4">
    <source>
        <dbReference type="PROSITE" id="PS50932"/>
    </source>
</evidence>